<evidence type="ECO:0000313" key="7">
    <source>
        <dbReference type="EMBL" id="HHQ79890.1"/>
    </source>
</evidence>
<feature type="domain" description="NAC-A/B" evidence="6">
    <location>
        <begin position="7"/>
        <end position="78"/>
    </location>
</feature>
<keyword evidence="3 4" id="KW-0653">Protein transport</keyword>
<proteinExistence type="inferred from homology"/>
<dbReference type="InterPro" id="IPR002715">
    <property type="entry name" value="Nas_poly-pep-assoc_cplx_dom"/>
</dbReference>
<dbReference type="Gene3D" id="1.10.8.10">
    <property type="entry name" value="DNA helicase RuvA subunit, C-terminal domain"/>
    <property type="match status" value="1"/>
</dbReference>
<evidence type="ECO:0000256" key="2">
    <source>
        <dbReference type="ARBA" id="ARBA00022884"/>
    </source>
</evidence>
<evidence type="ECO:0000256" key="5">
    <source>
        <dbReference type="NCBIfam" id="TIGR00264"/>
    </source>
</evidence>
<keyword evidence="2 4" id="KW-0694">RNA-binding</keyword>
<dbReference type="CDD" id="cd14359">
    <property type="entry name" value="UBA_AeNAC"/>
    <property type="match status" value="1"/>
</dbReference>
<evidence type="ECO:0000256" key="3">
    <source>
        <dbReference type="ARBA" id="ARBA00022927"/>
    </source>
</evidence>
<dbReference type="InterPro" id="IPR009060">
    <property type="entry name" value="UBA-like_sf"/>
</dbReference>
<comment type="caution">
    <text evidence="7">The sequence shown here is derived from an EMBL/GenBank/DDBJ whole genome shotgun (WGS) entry which is preliminary data.</text>
</comment>
<dbReference type="SMART" id="SM01407">
    <property type="entry name" value="NAC"/>
    <property type="match status" value="1"/>
</dbReference>
<accession>A0A7J3ZKB5</accession>
<comment type="function">
    <text evidence="4">Contacts the emerging nascent chain on the ribosome.</text>
</comment>
<dbReference type="Gene3D" id="2.20.70.30">
    <property type="entry name" value="Nascent polypeptide-associated complex domain"/>
    <property type="match status" value="1"/>
</dbReference>
<protein>
    <recommendedName>
        <fullName evidence="4 5">Nascent polypeptide-associated complex protein</fullName>
    </recommendedName>
</protein>
<dbReference type="EMBL" id="DRZC01000005">
    <property type="protein sequence ID" value="HHQ79890.1"/>
    <property type="molecule type" value="Genomic_DNA"/>
</dbReference>
<evidence type="ECO:0000256" key="1">
    <source>
        <dbReference type="ARBA" id="ARBA00022448"/>
    </source>
</evidence>
<dbReference type="InterPro" id="IPR038187">
    <property type="entry name" value="NAC_A/B_dom_sf"/>
</dbReference>
<dbReference type="SUPFAM" id="SSF46934">
    <property type="entry name" value="UBA-like"/>
    <property type="match status" value="1"/>
</dbReference>
<sequence length="128" mass="14090">MVVGVFKLGPKEFRRALKRLGMNAEVKEVDDAERAIIVRRGPRDLVVENPQVTLLNFGGQTLIYIAGEVQEVEKPKEKEKGIEVPEEDVQLVASEAGVSLEEARAALVATGGDIARAILLLEESKKRR</sequence>
<dbReference type="GO" id="GO:0003723">
    <property type="term" value="F:RNA binding"/>
    <property type="evidence" value="ECO:0007669"/>
    <property type="project" value="UniProtKB-UniRule"/>
</dbReference>
<dbReference type="HAMAP" id="MF_00814">
    <property type="entry name" value="NAC_arch"/>
    <property type="match status" value="1"/>
</dbReference>
<dbReference type="PROSITE" id="PS51151">
    <property type="entry name" value="NAC_AB"/>
    <property type="match status" value="1"/>
</dbReference>
<dbReference type="Pfam" id="PF01849">
    <property type="entry name" value="NAC"/>
    <property type="match status" value="1"/>
</dbReference>
<gene>
    <name evidence="4" type="primary">nac</name>
    <name evidence="7" type="ORF">ENM78_00270</name>
</gene>
<reference evidence="7" key="1">
    <citation type="journal article" date="2020" name="mSystems">
        <title>Genome- and Community-Level Interaction Insights into Carbon Utilization and Element Cycling Functions of Hydrothermarchaeota in Hydrothermal Sediment.</title>
        <authorList>
            <person name="Zhou Z."/>
            <person name="Liu Y."/>
            <person name="Xu W."/>
            <person name="Pan J."/>
            <person name="Luo Z.H."/>
            <person name="Li M."/>
        </authorList>
    </citation>
    <scope>NUCLEOTIDE SEQUENCE [LARGE SCALE GENOMIC DNA]</scope>
    <source>
        <strain evidence="7">SpSt-1116</strain>
    </source>
</reference>
<evidence type="ECO:0000256" key="4">
    <source>
        <dbReference type="HAMAP-Rule" id="MF_00814"/>
    </source>
</evidence>
<comment type="similarity">
    <text evidence="4">Belongs to the NAC-alpha family.</text>
</comment>
<name>A0A7J3ZKB5_9CREN</name>
<evidence type="ECO:0000259" key="6">
    <source>
        <dbReference type="PROSITE" id="PS51151"/>
    </source>
</evidence>
<comment type="subunit">
    <text evidence="4">Homodimer. Interacts with the ribosome. Binds ribosomal RNA.</text>
</comment>
<organism evidence="7">
    <name type="scientific">Fervidicoccus fontis</name>
    <dbReference type="NCBI Taxonomy" id="683846"/>
    <lineage>
        <taxon>Archaea</taxon>
        <taxon>Thermoproteota</taxon>
        <taxon>Thermoprotei</taxon>
        <taxon>Fervidicoccales</taxon>
        <taxon>Fervidicoccaceae</taxon>
        <taxon>Fervidicoccus</taxon>
    </lineage>
</organism>
<dbReference type="AlphaFoldDB" id="A0A7J3ZKB5"/>
<dbReference type="GO" id="GO:0015031">
    <property type="term" value="P:protein transport"/>
    <property type="evidence" value="ECO:0007669"/>
    <property type="project" value="UniProtKB-UniRule"/>
</dbReference>
<dbReference type="InterPro" id="IPR005231">
    <property type="entry name" value="NAC_arc"/>
</dbReference>
<dbReference type="NCBIfam" id="TIGR00264">
    <property type="entry name" value="archaeal-type nascent polypeptide-associated complex protein"/>
    <property type="match status" value="1"/>
</dbReference>
<keyword evidence="1 4" id="KW-0813">Transport</keyword>